<dbReference type="GO" id="GO:0030288">
    <property type="term" value="C:outer membrane-bounded periplasmic space"/>
    <property type="evidence" value="ECO:0007669"/>
    <property type="project" value="TreeGrafter"/>
</dbReference>
<sequence length="461" mass="49510">MSLTLRPTVLALVLALLLGATAQAKGQAKSTFVVRGAGFGHGAGMSQWGAQGMALTGADYREILDHFYPGTTIERLPTVTVRVLLATGLKSLKVGGAARVGERSSEPEQPLTVVLDRGRMKVRDAARRTLAQSREPLVFQPPRGETLTLLAPTLAGLRAGRWRGALELRVEGGRLAVVNVVSVEDYLRGVVPDEVPPSWMPEALKAQAVAARSYALSTRSGGWFQLYPDTRSQVYRGVAAETPSTDNAVAATRGEVVTYEGEIARTFFHSSSGGKTENVENVFASPLAYLVGVDDPGDKISPYHRWQVSFAPRAIEARLRGLLRGHLRRIVATKRGVSPRVLRARIDGTGGSVSTTGEVLRRRLGLRSTWFTITRVDVSARRVSAHAASSAGPPTRWLFSGLLDPAPAARLLVLERLEGGRFRQAGVAVLTRGGGFRVALAKPGVWRARVGSVVTPPLALR</sequence>
<feature type="chain" id="PRO_5013877623" evidence="1">
    <location>
        <begin position="25"/>
        <end position="461"/>
    </location>
</feature>
<dbReference type="PANTHER" id="PTHR30032:SF4">
    <property type="entry name" value="AMIDASE ENHANCER"/>
    <property type="match status" value="1"/>
</dbReference>
<dbReference type="EMBL" id="FNWJ01000001">
    <property type="protein sequence ID" value="SEH11363.1"/>
    <property type="molecule type" value="Genomic_DNA"/>
</dbReference>
<feature type="domain" description="Sporulation stage II protein D amidase enhancer LytB N-terminal" evidence="2">
    <location>
        <begin position="172"/>
        <end position="259"/>
    </location>
</feature>
<dbReference type="InterPro" id="IPR013486">
    <property type="entry name" value="SpoIID/LytB"/>
</dbReference>
<dbReference type="PANTHER" id="PTHR30032">
    <property type="entry name" value="N-ACETYLMURAMOYL-L-ALANINE AMIDASE-RELATED"/>
    <property type="match status" value="1"/>
</dbReference>
<dbReference type="Pfam" id="PF08486">
    <property type="entry name" value="SpoIID"/>
    <property type="match status" value="1"/>
</dbReference>
<dbReference type="InterPro" id="IPR051922">
    <property type="entry name" value="Bact_Sporulation_Assoc"/>
</dbReference>
<feature type="signal peptide" evidence="1">
    <location>
        <begin position="1"/>
        <end position="24"/>
    </location>
</feature>
<protein>
    <submittedName>
        <fullName evidence="3">Stage II sporulation protein D</fullName>
    </submittedName>
</protein>
<keyword evidence="4" id="KW-1185">Reference proteome</keyword>
<accession>A0A1H6FND7</accession>
<organism evidence="3 4">
    <name type="scientific">Thermoleophilum album</name>
    <dbReference type="NCBI Taxonomy" id="29539"/>
    <lineage>
        <taxon>Bacteria</taxon>
        <taxon>Bacillati</taxon>
        <taxon>Actinomycetota</taxon>
        <taxon>Thermoleophilia</taxon>
        <taxon>Thermoleophilales</taxon>
        <taxon>Thermoleophilaceae</taxon>
        <taxon>Thermoleophilum</taxon>
    </lineage>
</organism>
<evidence type="ECO:0000259" key="2">
    <source>
        <dbReference type="Pfam" id="PF08486"/>
    </source>
</evidence>
<evidence type="ECO:0000313" key="3">
    <source>
        <dbReference type="EMBL" id="SEH11363.1"/>
    </source>
</evidence>
<proteinExistence type="predicted"/>
<gene>
    <name evidence="3" type="ORF">SAMN02745716_0744</name>
</gene>
<dbReference type="GO" id="GO:0030435">
    <property type="term" value="P:sporulation resulting in formation of a cellular spore"/>
    <property type="evidence" value="ECO:0007669"/>
    <property type="project" value="InterPro"/>
</dbReference>
<dbReference type="NCBIfam" id="TIGR02669">
    <property type="entry name" value="SpoIID_LytB"/>
    <property type="match status" value="1"/>
</dbReference>
<name>A0A1H6FND7_THEAL</name>
<keyword evidence="1" id="KW-0732">Signal</keyword>
<dbReference type="Proteomes" id="UP000222056">
    <property type="component" value="Unassembled WGS sequence"/>
</dbReference>
<evidence type="ECO:0000313" key="4">
    <source>
        <dbReference type="Proteomes" id="UP000222056"/>
    </source>
</evidence>
<evidence type="ECO:0000256" key="1">
    <source>
        <dbReference type="SAM" id="SignalP"/>
    </source>
</evidence>
<dbReference type="InterPro" id="IPR013693">
    <property type="entry name" value="SpoIID/LytB_N"/>
</dbReference>
<dbReference type="STRING" id="29539.SAMN02745716_0744"/>
<dbReference type="RefSeq" id="WP_093116318.1">
    <property type="nucleotide sequence ID" value="NZ_FNWJ01000001.1"/>
</dbReference>
<dbReference type="AlphaFoldDB" id="A0A1H6FND7"/>
<reference evidence="4" key="1">
    <citation type="submission" date="2016-10" db="EMBL/GenBank/DDBJ databases">
        <authorList>
            <person name="Varghese N."/>
            <person name="Submissions S."/>
        </authorList>
    </citation>
    <scope>NUCLEOTIDE SEQUENCE [LARGE SCALE GENOMIC DNA]</scope>
    <source>
        <strain evidence="4">ATCC 35263</strain>
    </source>
</reference>
<dbReference type="OrthoDB" id="9773852at2"/>